<dbReference type="InParanoid" id="A0A3P8VR53"/>
<name>A0A3P8VR53_CYNSE</name>
<accession>A0A3P8VR53</accession>
<sequence>MQQKVGREKFPLIVTGFRLDAARAHVHDQVEESVQQLHGKEVGPGLPVGLRPLQAAVTEEQQAAGLRGAKVEGYGAGSLGVPPGQCQEGGRRVKGDGLQGLHLLTPEHQVAVDGDPGVMLLRQPGQLQTELIVLVNNLEKNRRLTVSSSGFSMRKKERFIIKI</sequence>
<keyword evidence="2" id="KW-1185">Reference proteome</keyword>
<evidence type="ECO:0000313" key="1">
    <source>
        <dbReference type="Ensembl" id="ENSCSEP00000014945.1"/>
    </source>
</evidence>
<reference evidence="1" key="3">
    <citation type="submission" date="2025-09" db="UniProtKB">
        <authorList>
            <consortium name="Ensembl"/>
        </authorList>
    </citation>
    <scope>IDENTIFICATION</scope>
</reference>
<reference evidence="1 2" key="1">
    <citation type="journal article" date="2014" name="Nat. Genet.">
        <title>Whole-genome sequence of a flatfish provides insights into ZW sex chromosome evolution and adaptation to a benthic lifestyle.</title>
        <authorList>
            <person name="Chen S."/>
            <person name="Zhang G."/>
            <person name="Shao C."/>
            <person name="Huang Q."/>
            <person name="Liu G."/>
            <person name="Zhang P."/>
            <person name="Song W."/>
            <person name="An N."/>
            <person name="Chalopin D."/>
            <person name="Volff J.N."/>
            <person name="Hong Y."/>
            <person name="Li Q."/>
            <person name="Sha Z."/>
            <person name="Zhou H."/>
            <person name="Xie M."/>
            <person name="Yu Q."/>
            <person name="Liu Y."/>
            <person name="Xiang H."/>
            <person name="Wang N."/>
            <person name="Wu K."/>
            <person name="Yang C."/>
            <person name="Zhou Q."/>
            <person name="Liao X."/>
            <person name="Yang L."/>
            <person name="Hu Q."/>
            <person name="Zhang J."/>
            <person name="Meng L."/>
            <person name="Jin L."/>
            <person name="Tian Y."/>
            <person name="Lian J."/>
            <person name="Yang J."/>
            <person name="Miao G."/>
            <person name="Liu S."/>
            <person name="Liang Z."/>
            <person name="Yan F."/>
            <person name="Li Y."/>
            <person name="Sun B."/>
            <person name="Zhang H."/>
            <person name="Zhang J."/>
            <person name="Zhu Y."/>
            <person name="Du M."/>
            <person name="Zhao Y."/>
            <person name="Schartl M."/>
            <person name="Tang Q."/>
            <person name="Wang J."/>
        </authorList>
    </citation>
    <scope>NUCLEOTIDE SEQUENCE</scope>
</reference>
<reference evidence="1" key="2">
    <citation type="submission" date="2025-08" db="UniProtKB">
        <authorList>
            <consortium name="Ensembl"/>
        </authorList>
    </citation>
    <scope>IDENTIFICATION</scope>
</reference>
<dbReference type="Ensembl" id="ENSCSET00000015124.1">
    <property type="protein sequence ID" value="ENSCSEP00000014945.1"/>
    <property type="gene ID" value="ENSCSEG00000009611.1"/>
</dbReference>
<evidence type="ECO:0000313" key="2">
    <source>
        <dbReference type="Proteomes" id="UP000265120"/>
    </source>
</evidence>
<organism evidence="1 2">
    <name type="scientific">Cynoglossus semilaevis</name>
    <name type="common">Tongue sole</name>
    <dbReference type="NCBI Taxonomy" id="244447"/>
    <lineage>
        <taxon>Eukaryota</taxon>
        <taxon>Metazoa</taxon>
        <taxon>Chordata</taxon>
        <taxon>Craniata</taxon>
        <taxon>Vertebrata</taxon>
        <taxon>Euteleostomi</taxon>
        <taxon>Actinopterygii</taxon>
        <taxon>Neopterygii</taxon>
        <taxon>Teleostei</taxon>
        <taxon>Neoteleostei</taxon>
        <taxon>Acanthomorphata</taxon>
        <taxon>Carangaria</taxon>
        <taxon>Pleuronectiformes</taxon>
        <taxon>Pleuronectoidei</taxon>
        <taxon>Cynoglossidae</taxon>
        <taxon>Cynoglossinae</taxon>
        <taxon>Cynoglossus</taxon>
    </lineage>
</organism>
<protein>
    <submittedName>
        <fullName evidence="1">Uncharacterized protein</fullName>
    </submittedName>
</protein>
<dbReference type="Proteomes" id="UP000265120">
    <property type="component" value="Chromosome 19"/>
</dbReference>
<proteinExistence type="predicted"/>
<dbReference type="AlphaFoldDB" id="A0A3P8VR53"/>
<dbReference type="GeneTree" id="ENSGT00940000177141"/>
<dbReference type="OMA" id="PRAHINQ"/>